<keyword evidence="2" id="KW-1185">Reference proteome</keyword>
<dbReference type="Proteomes" id="UP000003107">
    <property type="component" value="Unassembled WGS sequence"/>
</dbReference>
<dbReference type="STRING" id="553219.CAMSH0001_1247"/>
<gene>
    <name evidence="1" type="ORF">CAMSH0001_1247</name>
</gene>
<accession>C6RDT9</accession>
<comment type="caution">
    <text evidence="1">The sequence shown here is derived from an EMBL/GenBank/DDBJ whole genome shotgun (WGS) entry which is preliminary data.</text>
</comment>
<reference evidence="1 2" key="1">
    <citation type="submission" date="2009-07" db="EMBL/GenBank/DDBJ databases">
        <authorList>
            <person name="Madupu R."/>
            <person name="Sebastian Y."/>
            <person name="Durkin A.S."/>
            <person name="Torralba M."/>
            <person name="Methe B."/>
            <person name="Sutton G.G."/>
            <person name="Strausberg R.L."/>
            <person name="Nelson K.E."/>
        </authorList>
    </citation>
    <scope>NUCLEOTIDE SEQUENCE [LARGE SCALE GENOMIC DNA]</scope>
    <source>
        <strain evidence="1 2">RM3277</strain>
    </source>
</reference>
<evidence type="ECO:0000313" key="2">
    <source>
        <dbReference type="Proteomes" id="UP000003107"/>
    </source>
</evidence>
<protein>
    <submittedName>
        <fullName evidence="1">Uncharacterized protein</fullName>
    </submittedName>
</protein>
<dbReference type="EMBL" id="ACVQ01000008">
    <property type="protein sequence ID" value="EET80486.1"/>
    <property type="molecule type" value="Genomic_DNA"/>
</dbReference>
<evidence type="ECO:0000313" key="1">
    <source>
        <dbReference type="EMBL" id="EET80486.1"/>
    </source>
</evidence>
<sequence length="44" mass="5142">MLFAEMHKFDMASVYRTSKSFESKFALQTTTETRVKLATNFVTF</sequence>
<name>C6RDT9_9BACT</name>
<proteinExistence type="predicted"/>
<dbReference type="AlphaFoldDB" id="C6RDT9"/>
<organism evidence="1 2">
    <name type="scientific">Campylobacter showae RM3277</name>
    <dbReference type="NCBI Taxonomy" id="553219"/>
    <lineage>
        <taxon>Bacteria</taxon>
        <taxon>Pseudomonadati</taxon>
        <taxon>Campylobacterota</taxon>
        <taxon>Epsilonproteobacteria</taxon>
        <taxon>Campylobacterales</taxon>
        <taxon>Campylobacteraceae</taxon>
        <taxon>Campylobacter</taxon>
    </lineage>
</organism>